<protein>
    <submittedName>
        <fullName evidence="1">Uncharacterized protein</fullName>
    </submittedName>
</protein>
<dbReference type="RefSeq" id="WP_115301313.1">
    <property type="nucleotide sequence ID" value="NZ_CAAAHO010000003.1"/>
</dbReference>
<dbReference type="AlphaFoldDB" id="A0A378I4R7"/>
<evidence type="ECO:0000313" key="2">
    <source>
        <dbReference type="Proteomes" id="UP000254968"/>
    </source>
</evidence>
<dbReference type="EMBL" id="UGNV01000001">
    <property type="protein sequence ID" value="STX27504.1"/>
    <property type="molecule type" value="Genomic_DNA"/>
</dbReference>
<dbReference type="OrthoDB" id="5652847at2"/>
<evidence type="ECO:0000313" key="1">
    <source>
        <dbReference type="EMBL" id="STX27504.1"/>
    </source>
</evidence>
<dbReference type="Proteomes" id="UP000254968">
    <property type="component" value="Unassembled WGS sequence"/>
</dbReference>
<organism evidence="1 2">
    <name type="scientific">Legionella beliardensis</name>
    <dbReference type="NCBI Taxonomy" id="91822"/>
    <lineage>
        <taxon>Bacteria</taxon>
        <taxon>Pseudomonadati</taxon>
        <taxon>Pseudomonadota</taxon>
        <taxon>Gammaproteobacteria</taxon>
        <taxon>Legionellales</taxon>
        <taxon>Legionellaceae</taxon>
        <taxon>Legionella</taxon>
    </lineage>
</organism>
<accession>A0A378I4R7</accession>
<gene>
    <name evidence="1" type="ORF">NCTC13315_00007</name>
</gene>
<sequence>MGQQKFLARLNKRLILTDKARYKREPYQSYMTGPEWGNVELAEDFAKFLRESNSMFQFPYFRRIVDLWGIFKNSYQAARKYNSFWQIATSEYMLMDVFVCFFTTIELLPKGILSLLVRPFLKKENPTEFQTHLAAFFTRYANDLQTIPFYDQNYAKARHDLAKHYQHSPDKSWIDWISFKFVSMELWARHWISKPLHHWFHQETNLVEATTDIVVKFNTPHISSAAATHAFTTKLARLDPSIKADIVNDQIYTKKYKSDYTSVYARLRVSRYSAFKPALHALNEQGIYLRKIAGQDQVQVKCEINTVNERTVKLIQNKLEQIEGVSSVGDYGDRLRRNRRICLFDVPVKNLADKLTEFENIEDVQVKFIHNF</sequence>
<proteinExistence type="predicted"/>
<reference evidence="1 2" key="1">
    <citation type="submission" date="2018-06" db="EMBL/GenBank/DDBJ databases">
        <authorList>
            <consortium name="Pathogen Informatics"/>
            <person name="Doyle S."/>
        </authorList>
    </citation>
    <scope>NUCLEOTIDE SEQUENCE [LARGE SCALE GENOMIC DNA]</scope>
    <source>
        <strain evidence="1 2">NCTC13315</strain>
    </source>
</reference>
<name>A0A378I4R7_9GAMM</name>
<keyword evidence="2" id="KW-1185">Reference proteome</keyword>